<sequence>MLVPLLSCLFLAATRVSSSSISVSYPLEEQLPPVARINSFYTWTFAPNTFKSLSNTTLTYTSSSLPAWLNFDPSDRAFHGTPSASDEGSPAIEVTAHDPSSSETASSWFDLLVSSSSAPVVQHSLDEQFRLPNPSLSSVFLIGENSALRSTHPALRIPPAWSFSIGFQYDTFKSDGDIYYSALQADGTPLPEWMFFSPKSITFNGFTPKGTNTTKPYTLSLALHGSDQRGYSASSLLFDVVVAEHELSLATTSLPTINITAETPFSVSLTSPVDFYGVLLDGKQIQPAEITTLEVDTSYYGQWLKYDTASRTLSGQPPDSLKDGDQSTLLPVTLATSVNQTIETNVSIAVVPSYFSTASLQPMLVNPGQPVDFDLQPVYSNQTGINGQDDVNLTAAYDPTDAADFLSFDPGFGFLTGTVPTNTSVNGVNYTHISVTFTAYSHITHSTSHTTLPVSLSPTDFAHQHGPSHGLSAAAKSKLILGLKIAFSVVGGLIFLGLFLAGFRKFARVQDSAVQGEEGMRAWTDEERKYYGVGIEVDGKTRLAPGSDEKGYRWSDSAVRGINPPFDEKYGALGLTRTITSPHPKVQSPGVMRKGEFMGKIKVTARKVSDTVRIVSDTYRRAVHTKARKPLISKPVLVMTSDGDGSIPRRVDPLRFGRSASPRHPDALPFEDLDFSQYAPSGRGTSIIGSPSSSTGGRSIPRRRADFGRPKTPLVLTTPPQAHLHDHDIRRRSSLDSLTSLDTDSSTDTHAAEAVVQHAQRAMSIRSGRSAGGASVGSGNGAKERMTIVNFTSANRVPVPKMPSSYFEGDDPHPTATGNEKGKTKRVVSQVAKVFRSGSTSLRAGDKFEEDALSLGISYVQAYGDDSRIPGDRSSASYSVETSSAGHAAKPVQRILARIREAFKFRVQLESSSGNDLHSATLELKLMSGGRVPSFVRADLTPSVNKTSPRAIDFAGTPLSSNVGVLDIGVFVRGTGECVGRLILEVVEQKRT</sequence>
<evidence type="ECO:0000256" key="2">
    <source>
        <dbReference type="SAM" id="SignalP"/>
    </source>
</evidence>
<evidence type="ECO:0000313" key="5">
    <source>
        <dbReference type="Proteomes" id="UP001497453"/>
    </source>
</evidence>
<evidence type="ECO:0000256" key="1">
    <source>
        <dbReference type="SAM" id="MobiDB-lite"/>
    </source>
</evidence>
<gene>
    <name evidence="4" type="ORF">GFSPODELE1_LOCUS10385</name>
</gene>
<dbReference type="Gene3D" id="2.60.40.10">
    <property type="entry name" value="Immunoglobulins"/>
    <property type="match status" value="2"/>
</dbReference>
<dbReference type="Pfam" id="PF05345">
    <property type="entry name" value="He_PIG"/>
    <property type="match status" value="1"/>
</dbReference>
<protein>
    <recommendedName>
        <fullName evidence="3">Dystroglycan-type cadherin-like domain-containing protein</fullName>
    </recommendedName>
</protein>
<feature type="domain" description="Dystroglycan-type cadherin-like" evidence="3">
    <location>
        <begin position="22"/>
        <end position="119"/>
    </location>
</feature>
<feature type="chain" id="PRO_5045394756" description="Dystroglycan-type cadherin-like domain-containing protein" evidence="2">
    <location>
        <begin position="19"/>
        <end position="992"/>
    </location>
</feature>
<dbReference type="EMBL" id="OZ037951">
    <property type="protein sequence ID" value="CAL1715705.1"/>
    <property type="molecule type" value="Genomic_DNA"/>
</dbReference>
<keyword evidence="2" id="KW-0732">Signal</keyword>
<name>A0ABP1E6Z9_9APHY</name>
<feature type="region of interest" description="Disordered" evidence="1">
    <location>
        <begin position="805"/>
        <end position="824"/>
    </location>
</feature>
<dbReference type="InterPro" id="IPR015919">
    <property type="entry name" value="Cadherin-like_sf"/>
</dbReference>
<keyword evidence="5" id="KW-1185">Reference proteome</keyword>
<feature type="compositionally biased region" description="Low complexity" evidence="1">
    <location>
        <begin position="681"/>
        <end position="699"/>
    </location>
</feature>
<feature type="region of interest" description="Disordered" evidence="1">
    <location>
        <begin position="681"/>
        <end position="723"/>
    </location>
</feature>
<dbReference type="Proteomes" id="UP001497453">
    <property type="component" value="Chromosome 8"/>
</dbReference>
<proteinExistence type="predicted"/>
<feature type="signal peptide" evidence="2">
    <location>
        <begin position="1"/>
        <end position="18"/>
    </location>
</feature>
<organism evidence="4 5">
    <name type="scientific">Somion occarium</name>
    <dbReference type="NCBI Taxonomy" id="3059160"/>
    <lineage>
        <taxon>Eukaryota</taxon>
        <taxon>Fungi</taxon>
        <taxon>Dikarya</taxon>
        <taxon>Basidiomycota</taxon>
        <taxon>Agaricomycotina</taxon>
        <taxon>Agaricomycetes</taxon>
        <taxon>Polyporales</taxon>
        <taxon>Cerrenaceae</taxon>
        <taxon>Somion</taxon>
    </lineage>
</organism>
<evidence type="ECO:0000313" key="4">
    <source>
        <dbReference type="EMBL" id="CAL1715705.1"/>
    </source>
</evidence>
<dbReference type="InterPro" id="IPR013783">
    <property type="entry name" value="Ig-like_fold"/>
</dbReference>
<reference evidence="5" key="1">
    <citation type="submission" date="2024-04" db="EMBL/GenBank/DDBJ databases">
        <authorList>
            <person name="Shaw F."/>
            <person name="Minotto A."/>
        </authorList>
    </citation>
    <scope>NUCLEOTIDE SEQUENCE [LARGE SCALE GENOMIC DNA]</scope>
</reference>
<dbReference type="SMART" id="SM00736">
    <property type="entry name" value="CADG"/>
    <property type="match status" value="2"/>
</dbReference>
<dbReference type="SUPFAM" id="SSF49313">
    <property type="entry name" value="Cadherin-like"/>
    <property type="match status" value="2"/>
</dbReference>
<evidence type="ECO:0000259" key="3">
    <source>
        <dbReference type="SMART" id="SM00736"/>
    </source>
</evidence>
<accession>A0ABP1E6Z9</accession>
<dbReference type="InterPro" id="IPR006644">
    <property type="entry name" value="Cadg"/>
</dbReference>
<feature type="domain" description="Dystroglycan-type cadherin-like" evidence="3">
    <location>
        <begin position="152"/>
        <end position="248"/>
    </location>
</feature>